<evidence type="ECO:0000313" key="2">
    <source>
        <dbReference type="EMBL" id="CAB4312383.1"/>
    </source>
</evidence>
<protein>
    <submittedName>
        <fullName evidence="1">Uncharacterized protein</fullName>
    </submittedName>
</protein>
<evidence type="ECO:0000313" key="4">
    <source>
        <dbReference type="Proteomes" id="UP000507245"/>
    </source>
</evidence>
<dbReference type="Proteomes" id="UP000507245">
    <property type="component" value="Unassembled WGS sequence"/>
</dbReference>
<accession>A0A6J5V1J7</accession>
<evidence type="ECO:0000313" key="3">
    <source>
        <dbReference type="Proteomes" id="UP000507222"/>
    </source>
</evidence>
<dbReference type="Proteomes" id="UP000507222">
    <property type="component" value="Unassembled WGS sequence"/>
</dbReference>
<reference evidence="1 3" key="2">
    <citation type="submission" date="2020-05" db="EMBL/GenBank/DDBJ databases">
        <authorList>
            <person name="Campoy J."/>
            <person name="Schneeberger K."/>
            <person name="Spophaly S."/>
        </authorList>
    </citation>
    <scope>NUCLEOTIDE SEQUENCE [LARGE SCALE GENOMIC DNA]</scope>
    <source>
        <strain evidence="1">PruArmRojPasFocal</strain>
    </source>
</reference>
<dbReference type="AlphaFoldDB" id="A0A6J5V1J7"/>
<dbReference type="EMBL" id="CAEKDK010000006">
    <property type="protein sequence ID" value="CAB4282073.1"/>
    <property type="molecule type" value="Genomic_DNA"/>
</dbReference>
<gene>
    <name evidence="1" type="ORF">CURHAP_LOCUS35326</name>
    <name evidence="2" type="ORF">ORAREDHAP_LOCUS34785</name>
</gene>
<organism evidence="1 3">
    <name type="scientific">Prunus armeniaca</name>
    <name type="common">Apricot</name>
    <name type="synonym">Armeniaca vulgaris</name>
    <dbReference type="NCBI Taxonomy" id="36596"/>
    <lineage>
        <taxon>Eukaryota</taxon>
        <taxon>Viridiplantae</taxon>
        <taxon>Streptophyta</taxon>
        <taxon>Embryophyta</taxon>
        <taxon>Tracheophyta</taxon>
        <taxon>Spermatophyta</taxon>
        <taxon>Magnoliopsida</taxon>
        <taxon>eudicotyledons</taxon>
        <taxon>Gunneridae</taxon>
        <taxon>Pentapetalae</taxon>
        <taxon>rosids</taxon>
        <taxon>fabids</taxon>
        <taxon>Rosales</taxon>
        <taxon>Rosaceae</taxon>
        <taxon>Amygdaloideae</taxon>
        <taxon>Amygdaleae</taxon>
        <taxon>Prunus</taxon>
    </lineage>
</organism>
<proteinExistence type="predicted"/>
<reference evidence="4" key="1">
    <citation type="journal article" date="2020" name="Genome Biol.">
        <title>Gamete binning: chromosome-level and haplotype-resolved genome assembly enabled by high-throughput single-cell sequencing of gamete genomes.</title>
        <authorList>
            <person name="Campoy J.A."/>
            <person name="Sun H."/>
            <person name="Goel M."/>
            <person name="Jiao W.-B."/>
            <person name="Folz-Donahue K."/>
            <person name="Wang N."/>
            <person name="Rubio M."/>
            <person name="Liu C."/>
            <person name="Kukat C."/>
            <person name="Ruiz D."/>
            <person name="Huettel B."/>
            <person name="Schneeberger K."/>
        </authorList>
    </citation>
    <scope>NUCLEOTIDE SEQUENCE [LARGE SCALE GENOMIC DNA]</scope>
    <source>
        <strain evidence="4">cv. Rojo Pasion</strain>
    </source>
</reference>
<name>A0A6J5V1J7_PRUAR</name>
<sequence>MTISSRNVTPLVYLWVESHPKYDTATSLKQFASVLIDGVTYKPETGMYPSKLITKVIFVEKDKEEES</sequence>
<dbReference type="EMBL" id="CAEKKB010000006">
    <property type="protein sequence ID" value="CAB4312383.1"/>
    <property type="molecule type" value="Genomic_DNA"/>
</dbReference>
<keyword evidence="4" id="KW-1185">Reference proteome</keyword>
<evidence type="ECO:0000313" key="1">
    <source>
        <dbReference type="EMBL" id="CAB4282073.1"/>
    </source>
</evidence>